<protein>
    <submittedName>
        <fullName evidence="2">Uncharacterized protein</fullName>
    </submittedName>
</protein>
<dbReference type="EMBL" id="MDYX01000024">
    <property type="protein sequence ID" value="KAF9629062.1"/>
    <property type="molecule type" value="Genomic_DNA"/>
</dbReference>
<feature type="signal peptide" evidence="1">
    <location>
        <begin position="1"/>
        <end position="21"/>
    </location>
</feature>
<name>A0A8H7MA26_9PEZI</name>
<evidence type="ECO:0000313" key="2">
    <source>
        <dbReference type="EMBL" id="KAF9629062.1"/>
    </source>
</evidence>
<reference evidence="2" key="2">
    <citation type="journal article" date="2018" name="DNA Res.">
        <title>Comparative genome and transcriptome analyses reveal adaptations to opportunistic infections in woody plant degrading pathogens of Botryosphaeriaceae.</title>
        <authorList>
            <person name="Yan J.Y."/>
            <person name="Zhao W.S."/>
            <person name="Chen Z."/>
            <person name="Xing Q.K."/>
            <person name="Zhang W."/>
            <person name="Chethana K.W.T."/>
            <person name="Xue M.F."/>
            <person name="Xu J.P."/>
            <person name="Phillips A.J.L."/>
            <person name="Wang Y."/>
            <person name="Liu J.H."/>
            <person name="Liu M."/>
            <person name="Zhou Y."/>
            <person name="Jayawardena R.S."/>
            <person name="Manawasinghe I.S."/>
            <person name="Huang J.B."/>
            <person name="Qiao G.H."/>
            <person name="Fu C.Y."/>
            <person name="Guo F.F."/>
            <person name="Dissanayake A.J."/>
            <person name="Peng Y.L."/>
            <person name="Hyde K.D."/>
            <person name="Li X.H."/>
        </authorList>
    </citation>
    <scope>NUCLEOTIDE SEQUENCE</scope>
    <source>
        <strain evidence="2">CSS-01s</strain>
    </source>
</reference>
<sequence>MNWHFIARSLALLVIFLTILSQIFDIPSYFYYEYTELEYLDTAKLEDDLHRITTLIDWMHNDVMRPDDVLCDNPQPDSSAFGSHETYVDLRNVVFEMSTRRYRGVLAKMEDVLLVPMGLRDSDEVHRILSTRRRVRKAIEMADTLLRKMKLQRYDMEAACAWVMTA</sequence>
<reference evidence="2" key="1">
    <citation type="submission" date="2016-08" db="EMBL/GenBank/DDBJ databases">
        <authorList>
            <person name="Yan J."/>
        </authorList>
    </citation>
    <scope>NUCLEOTIDE SEQUENCE</scope>
    <source>
        <strain evidence="2">CSS-01s</strain>
    </source>
</reference>
<feature type="chain" id="PRO_5034241281" evidence="1">
    <location>
        <begin position="22"/>
        <end position="166"/>
    </location>
</feature>
<organism evidence="2 3">
    <name type="scientific">Lasiodiplodia theobromae</name>
    <dbReference type="NCBI Taxonomy" id="45133"/>
    <lineage>
        <taxon>Eukaryota</taxon>
        <taxon>Fungi</taxon>
        <taxon>Dikarya</taxon>
        <taxon>Ascomycota</taxon>
        <taxon>Pezizomycotina</taxon>
        <taxon>Dothideomycetes</taxon>
        <taxon>Dothideomycetes incertae sedis</taxon>
        <taxon>Botryosphaeriales</taxon>
        <taxon>Botryosphaeriaceae</taxon>
        <taxon>Lasiodiplodia</taxon>
    </lineage>
</organism>
<evidence type="ECO:0000313" key="3">
    <source>
        <dbReference type="Proteomes" id="UP000627934"/>
    </source>
</evidence>
<evidence type="ECO:0000256" key="1">
    <source>
        <dbReference type="SAM" id="SignalP"/>
    </source>
</evidence>
<proteinExistence type="predicted"/>
<dbReference type="Proteomes" id="UP000627934">
    <property type="component" value="Unassembled WGS sequence"/>
</dbReference>
<comment type="caution">
    <text evidence="2">The sequence shown here is derived from an EMBL/GenBank/DDBJ whole genome shotgun (WGS) entry which is preliminary data.</text>
</comment>
<gene>
    <name evidence="2" type="ORF">BFW01_g10265</name>
</gene>
<keyword evidence="1" id="KW-0732">Signal</keyword>
<accession>A0A8H7MA26</accession>
<dbReference type="AlphaFoldDB" id="A0A8H7MA26"/>